<keyword evidence="6 13" id="KW-0328">Glycosyltransferase</keyword>
<name>A0A5J5EGE4_9PEZI</name>
<dbReference type="InterPro" id="IPR007704">
    <property type="entry name" value="PIG-M"/>
</dbReference>
<dbReference type="PANTHER" id="PTHR12886:SF0">
    <property type="entry name" value="GPI MANNOSYLTRANSFERASE 1"/>
    <property type="match status" value="1"/>
</dbReference>
<keyword evidence="11 13" id="KW-0472">Membrane</keyword>
<feature type="transmembrane region" description="Helical" evidence="13">
    <location>
        <begin position="368"/>
        <end position="392"/>
    </location>
</feature>
<evidence type="ECO:0000256" key="3">
    <source>
        <dbReference type="ARBA" id="ARBA00011071"/>
    </source>
</evidence>
<keyword evidence="5 13" id="KW-0337">GPI-anchor biosynthesis</keyword>
<evidence type="ECO:0000256" key="9">
    <source>
        <dbReference type="ARBA" id="ARBA00022824"/>
    </source>
</evidence>
<dbReference type="PANTHER" id="PTHR12886">
    <property type="entry name" value="PIG-M MANNOSYLTRANSFERASE"/>
    <property type="match status" value="1"/>
</dbReference>
<keyword evidence="10 13" id="KW-1133">Transmembrane helix</keyword>
<feature type="transmembrane region" description="Helical" evidence="13">
    <location>
        <begin position="9"/>
        <end position="26"/>
    </location>
</feature>
<evidence type="ECO:0000256" key="12">
    <source>
        <dbReference type="ARBA" id="ARBA00025399"/>
    </source>
</evidence>
<dbReference type="InParanoid" id="A0A5J5EGE4"/>
<evidence type="ECO:0000256" key="1">
    <source>
        <dbReference type="ARBA" id="ARBA00004477"/>
    </source>
</evidence>
<gene>
    <name evidence="14" type="ORF">FN846DRAFT_411439</name>
</gene>
<dbReference type="OrthoDB" id="1741594at2759"/>
<keyword evidence="15" id="KW-1185">Reference proteome</keyword>
<feature type="transmembrane region" description="Helical" evidence="13">
    <location>
        <begin position="80"/>
        <end position="100"/>
    </location>
</feature>
<dbReference type="GO" id="GO:0005789">
    <property type="term" value="C:endoplasmic reticulum membrane"/>
    <property type="evidence" value="ECO:0007669"/>
    <property type="project" value="UniProtKB-SubCell"/>
</dbReference>
<keyword evidence="7 13" id="KW-0808">Transferase</keyword>
<accession>A0A5J5EGE4</accession>
<feature type="transmembrane region" description="Helical" evidence="13">
    <location>
        <begin position="302"/>
        <end position="327"/>
    </location>
</feature>
<dbReference type="GO" id="GO:0004376">
    <property type="term" value="F:GPI mannosyltransferase activity"/>
    <property type="evidence" value="ECO:0007669"/>
    <property type="project" value="InterPro"/>
</dbReference>
<dbReference type="GO" id="GO:0006506">
    <property type="term" value="P:GPI anchor biosynthetic process"/>
    <property type="evidence" value="ECO:0007669"/>
    <property type="project" value="UniProtKB-UniPathway"/>
</dbReference>
<dbReference type="AlphaFoldDB" id="A0A5J5EGE4"/>
<feature type="transmembrane region" description="Helical" evidence="13">
    <location>
        <begin position="339"/>
        <end position="356"/>
    </location>
</feature>
<evidence type="ECO:0000256" key="13">
    <source>
        <dbReference type="RuleBase" id="RU365064"/>
    </source>
</evidence>
<proteinExistence type="inferred from homology"/>
<keyword evidence="9 13" id="KW-0256">Endoplasmic reticulum</keyword>
<evidence type="ECO:0000256" key="4">
    <source>
        <dbReference type="ARBA" id="ARBA00013797"/>
    </source>
</evidence>
<dbReference type="GO" id="GO:0051751">
    <property type="term" value="F:alpha-1,4-mannosyltransferase activity"/>
    <property type="evidence" value="ECO:0007669"/>
    <property type="project" value="InterPro"/>
</dbReference>
<evidence type="ECO:0000256" key="2">
    <source>
        <dbReference type="ARBA" id="ARBA00004687"/>
    </source>
</evidence>
<dbReference type="UniPathway" id="UPA00196"/>
<protein>
    <recommendedName>
        <fullName evidence="4 13">GPI mannosyltransferase 1</fullName>
        <ecNumber evidence="13">2.4.1.-</ecNumber>
    </recommendedName>
    <alternativeName>
        <fullName evidence="13">GPI mannosyltransferase I</fullName>
    </alternativeName>
</protein>
<dbReference type="GO" id="GO:1990529">
    <property type="term" value="C:glycosylphosphatidylinositol-mannosyltransferase I complex"/>
    <property type="evidence" value="ECO:0007669"/>
    <property type="project" value="TreeGrafter"/>
</dbReference>
<reference evidence="14 15" key="1">
    <citation type="submission" date="2019-09" db="EMBL/GenBank/DDBJ databases">
        <title>Draft genome of the ectomycorrhizal ascomycete Sphaerosporella brunnea.</title>
        <authorList>
            <consortium name="DOE Joint Genome Institute"/>
            <person name="Benucci G.M."/>
            <person name="Marozzi G."/>
            <person name="Antonielli L."/>
            <person name="Sanchez S."/>
            <person name="Marco P."/>
            <person name="Wang X."/>
            <person name="Falini L.B."/>
            <person name="Barry K."/>
            <person name="Haridas S."/>
            <person name="Lipzen A."/>
            <person name="Labutti K."/>
            <person name="Grigoriev I.V."/>
            <person name="Murat C."/>
            <person name="Martin F."/>
            <person name="Albertini E."/>
            <person name="Donnini D."/>
            <person name="Bonito G."/>
        </authorList>
    </citation>
    <scope>NUCLEOTIDE SEQUENCE [LARGE SCALE GENOMIC DNA]</scope>
    <source>
        <strain evidence="14 15">Sb_GMNB300</strain>
    </source>
</reference>
<keyword evidence="8 13" id="KW-0812">Transmembrane</keyword>
<organism evidence="14 15">
    <name type="scientific">Sphaerosporella brunnea</name>
    <dbReference type="NCBI Taxonomy" id="1250544"/>
    <lineage>
        <taxon>Eukaryota</taxon>
        <taxon>Fungi</taxon>
        <taxon>Dikarya</taxon>
        <taxon>Ascomycota</taxon>
        <taxon>Pezizomycotina</taxon>
        <taxon>Pezizomycetes</taxon>
        <taxon>Pezizales</taxon>
        <taxon>Pyronemataceae</taxon>
        <taxon>Sphaerosporella</taxon>
    </lineage>
</organism>
<feature type="transmembrane region" description="Helical" evidence="13">
    <location>
        <begin position="205"/>
        <end position="226"/>
    </location>
</feature>
<evidence type="ECO:0000313" key="15">
    <source>
        <dbReference type="Proteomes" id="UP000326924"/>
    </source>
</evidence>
<comment type="similarity">
    <text evidence="3 13">Belongs to the PIGM family.</text>
</comment>
<comment type="function">
    <text evidence="12 13">Mannosyltransferase involved in glycosylphosphatidylinositol-anchor biosynthesis. Transfers the first alpha-1,4-mannose to GlcN-acyl-PI during GPI precursor assembly. Required for cell wall integrity.</text>
</comment>
<comment type="pathway">
    <text evidence="2 13">Glycolipid biosynthesis; glycosylphosphatidylinositol-anchor biosynthesis.</text>
</comment>
<evidence type="ECO:0000256" key="5">
    <source>
        <dbReference type="ARBA" id="ARBA00022502"/>
    </source>
</evidence>
<evidence type="ECO:0000256" key="7">
    <source>
        <dbReference type="ARBA" id="ARBA00022679"/>
    </source>
</evidence>
<dbReference type="Proteomes" id="UP000326924">
    <property type="component" value="Unassembled WGS sequence"/>
</dbReference>
<dbReference type="Pfam" id="PF05007">
    <property type="entry name" value="Mannosyl_trans"/>
    <property type="match status" value="1"/>
</dbReference>
<comment type="subcellular location">
    <subcellularLocation>
        <location evidence="1 13">Endoplasmic reticulum membrane</location>
        <topology evidence="1 13">Multi-pass membrane protein</topology>
    </subcellularLocation>
</comment>
<evidence type="ECO:0000256" key="10">
    <source>
        <dbReference type="ARBA" id="ARBA00022989"/>
    </source>
</evidence>
<dbReference type="EMBL" id="VXIS01000338">
    <property type="protein sequence ID" value="KAA8894450.1"/>
    <property type="molecule type" value="Genomic_DNA"/>
</dbReference>
<evidence type="ECO:0000256" key="8">
    <source>
        <dbReference type="ARBA" id="ARBA00022692"/>
    </source>
</evidence>
<evidence type="ECO:0000313" key="14">
    <source>
        <dbReference type="EMBL" id="KAA8894450.1"/>
    </source>
</evidence>
<comment type="caution">
    <text evidence="14">The sequence shown here is derived from an EMBL/GenBank/DDBJ whole genome shotgun (WGS) entry which is preliminary data.</text>
</comment>
<evidence type="ECO:0000256" key="11">
    <source>
        <dbReference type="ARBA" id="ARBA00023136"/>
    </source>
</evidence>
<feature type="transmembrane region" description="Helical" evidence="13">
    <location>
        <begin position="137"/>
        <end position="164"/>
    </location>
</feature>
<feature type="transmembrane region" description="Helical" evidence="13">
    <location>
        <begin position="112"/>
        <end position="131"/>
    </location>
</feature>
<evidence type="ECO:0000256" key="6">
    <source>
        <dbReference type="ARBA" id="ARBA00022676"/>
    </source>
</evidence>
<sequence length="407" mass="45940">MPTLTLPRLLFLSVLLRAILFFHGLYQDAHSTLKYTDIDYYVFTDASRALSQGQSPYVRETYRYTPLLAYILYPTVFPGWFSFGKLFFALSDIVAGWGIYRILRRTVSERQALWYAATCWLLNPMVATISTRGSSEGLLGVMVIGMLWAAVAGQAVLAGVLLGLATHFKIYPVIYAPAILLWLENDPAFRLNAQWVLGFTTRKRLAFSITALATFLGLNLAMYAMYGEAFLQHTYFHHVVRLDHRHNFSPYNILLYLVSSPAGHSEVPFAKVAFLPQMLLSAVLIPLVGAKRDLAGTMFAQTFAFVAFNKVCTSQYFMWYIVLLPFLLPYSSFMQNWKLGLAALGFWVLGQAAWLSQGYELEFLGKSVFFPGLWAASLGFFAINCWLLGVFVEDVMKRDAVGKVKTR</sequence>
<dbReference type="EC" id="2.4.1.-" evidence="13"/>
<dbReference type="FunCoup" id="A0A5J5EGE4">
    <property type="interactions" value="639"/>
</dbReference>